<dbReference type="Proteomes" id="UP000250235">
    <property type="component" value="Unassembled WGS sequence"/>
</dbReference>
<evidence type="ECO:0000313" key="2">
    <source>
        <dbReference type="Proteomes" id="UP000250235"/>
    </source>
</evidence>
<accession>A0A2Z6ZQY7</accession>
<sequence>MEPMIPLNQDYMKKLFSFKSVFMNCSNKIWLFLDESISVEIIKDHEKFLHVKMESNLFPTAILMTVVYTKCTRLLRSVLWEDLLELQIPSDMPWVIGGDFNIISDPIEYSGEMIARLGGMHDFNEFIISAGVSCET</sequence>
<dbReference type="AlphaFoldDB" id="A0A2Z6ZQY7"/>
<dbReference type="SUPFAM" id="SSF56219">
    <property type="entry name" value="DNase I-like"/>
    <property type="match status" value="1"/>
</dbReference>
<dbReference type="InterPro" id="IPR036691">
    <property type="entry name" value="Endo/exonu/phosph_ase_sf"/>
</dbReference>
<keyword evidence="2" id="KW-1185">Reference proteome</keyword>
<protein>
    <recommendedName>
        <fullName evidence="3">Endonuclease/exonuclease/phosphatase domain-containing protein</fullName>
    </recommendedName>
</protein>
<dbReference type="EMBL" id="KV237086">
    <property type="protein sequence ID" value="KZT75486.1"/>
    <property type="molecule type" value="Genomic_DNA"/>
</dbReference>
<dbReference type="OrthoDB" id="1930966at2759"/>
<evidence type="ECO:0000313" key="1">
    <source>
        <dbReference type="EMBL" id="KZT75486.1"/>
    </source>
</evidence>
<proteinExistence type="predicted"/>
<evidence type="ECO:0008006" key="3">
    <source>
        <dbReference type="Google" id="ProtNLM"/>
    </source>
</evidence>
<name>A0A2Z6ZQY7_9LAMI</name>
<dbReference type="Gene3D" id="3.60.10.10">
    <property type="entry name" value="Endonuclease/exonuclease/phosphatase"/>
    <property type="match status" value="1"/>
</dbReference>
<organism evidence="1 2">
    <name type="scientific">Dorcoceras hygrometricum</name>
    <dbReference type="NCBI Taxonomy" id="472368"/>
    <lineage>
        <taxon>Eukaryota</taxon>
        <taxon>Viridiplantae</taxon>
        <taxon>Streptophyta</taxon>
        <taxon>Embryophyta</taxon>
        <taxon>Tracheophyta</taxon>
        <taxon>Spermatophyta</taxon>
        <taxon>Magnoliopsida</taxon>
        <taxon>eudicotyledons</taxon>
        <taxon>Gunneridae</taxon>
        <taxon>Pentapetalae</taxon>
        <taxon>asterids</taxon>
        <taxon>lamiids</taxon>
        <taxon>Lamiales</taxon>
        <taxon>Gesneriaceae</taxon>
        <taxon>Didymocarpoideae</taxon>
        <taxon>Trichosporeae</taxon>
        <taxon>Loxocarpinae</taxon>
        <taxon>Dorcoceras</taxon>
    </lineage>
</organism>
<gene>
    <name evidence="1" type="ORF">F511_47492</name>
</gene>
<reference evidence="1 2" key="1">
    <citation type="journal article" date="2015" name="Proc. Natl. Acad. Sci. U.S.A.">
        <title>The resurrection genome of Boea hygrometrica: A blueprint for survival of dehydration.</title>
        <authorList>
            <person name="Xiao L."/>
            <person name="Yang G."/>
            <person name="Zhang L."/>
            <person name="Yang X."/>
            <person name="Zhao S."/>
            <person name="Ji Z."/>
            <person name="Zhou Q."/>
            <person name="Hu M."/>
            <person name="Wang Y."/>
            <person name="Chen M."/>
            <person name="Xu Y."/>
            <person name="Jin H."/>
            <person name="Xiao X."/>
            <person name="Hu G."/>
            <person name="Bao F."/>
            <person name="Hu Y."/>
            <person name="Wan P."/>
            <person name="Li L."/>
            <person name="Deng X."/>
            <person name="Kuang T."/>
            <person name="Xiang C."/>
            <person name="Zhu J.K."/>
            <person name="Oliver M.J."/>
            <person name="He Y."/>
        </authorList>
    </citation>
    <scope>NUCLEOTIDE SEQUENCE [LARGE SCALE GENOMIC DNA]</scope>
    <source>
        <strain evidence="2">cv. XS01</strain>
    </source>
</reference>